<dbReference type="EMBL" id="FN649727">
    <property type="protein sequence ID" value="CBJ48467.1"/>
    <property type="molecule type" value="Genomic_DNA"/>
</dbReference>
<name>D7FQD5_ECTSI</name>
<sequence>MDHWALVGEKLTAEKHLAEDAKKVLVSDIKSSLRRLMDDISEDNWMYDPIDLGQGHPHGR</sequence>
<proteinExistence type="predicted"/>
<dbReference type="OrthoDB" id="10302881at2759"/>
<protein>
    <submittedName>
        <fullName evidence="1">Uncharacterized protein</fullName>
    </submittedName>
</protein>
<evidence type="ECO:0000313" key="2">
    <source>
        <dbReference type="Proteomes" id="UP000002630"/>
    </source>
</evidence>
<evidence type="ECO:0000313" key="1">
    <source>
        <dbReference type="EMBL" id="CBJ48467.1"/>
    </source>
</evidence>
<dbReference type="InParanoid" id="D7FQD5"/>
<organism evidence="1 2">
    <name type="scientific">Ectocarpus siliculosus</name>
    <name type="common">Brown alga</name>
    <name type="synonym">Conferva siliculosa</name>
    <dbReference type="NCBI Taxonomy" id="2880"/>
    <lineage>
        <taxon>Eukaryota</taxon>
        <taxon>Sar</taxon>
        <taxon>Stramenopiles</taxon>
        <taxon>Ochrophyta</taxon>
        <taxon>PX clade</taxon>
        <taxon>Phaeophyceae</taxon>
        <taxon>Ectocarpales</taxon>
        <taxon>Ectocarpaceae</taxon>
        <taxon>Ectocarpus</taxon>
    </lineage>
</organism>
<dbReference type="Proteomes" id="UP000002630">
    <property type="component" value="Linkage Group LG02"/>
</dbReference>
<keyword evidence="2" id="KW-1185">Reference proteome</keyword>
<dbReference type="EMBL" id="FN648375">
    <property type="protein sequence ID" value="CBJ48467.1"/>
    <property type="molecule type" value="Genomic_DNA"/>
</dbReference>
<accession>D7FQD5</accession>
<gene>
    <name evidence="1" type="ORF">Esi_0002_0295</name>
</gene>
<reference evidence="1 2" key="1">
    <citation type="journal article" date="2010" name="Nature">
        <title>The Ectocarpus genome and the independent evolution of multicellularity in brown algae.</title>
        <authorList>
            <person name="Cock J.M."/>
            <person name="Sterck L."/>
            <person name="Rouze P."/>
            <person name="Scornet D."/>
            <person name="Allen A.E."/>
            <person name="Amoutzias G."/>
            <person name="Anthouard V."/>
            <person name="Artiguenave F."/>
            <person name="Aury J.M."/>
            <person name="Badger J.H."/>
            <person name="Beszteri B."/>
            <person name="Billiau K."/>
            <person name="Bonnet E."/>
            <person name="Bothwell J.H."/>
            <person name="Bowler C."/>
            <person name="Boyen C."/>
            <person name="Brownlee C."/>
            <person name="Carrano C.J."/>
            <person name="Charrier B."/>
            <person name="Cho G.Y."/>
            <person name="Coelho S.M."/>
            <person name="Collen J."/>
            <person name="Corre E."/>
            <person name="Da Silva C."/>
            <person name="Delage L."/>
            <person name="Delaroque N."/>
            <person name="Dittami S.M."/>
            <person name="Doulbeau S."/>
            <person name="Elias M."/>
            <person name="Farnham G."/>
            <person name="Gachon C.M."/>
            <person name="Gschloessl B."/>
            <person name="Heesch S."/>
            <person name="Jabbari K."/>
            <person name="Jubin C."/>
            <person name="Kawai H."/>
            <person name="Kimura K."/>
            <person name="Kloareg B."/>
            <person name="Kupper F.C."/>
            <person name="Lang D."/>
            <person name="Le Bail A."/>
            <person name="Leblanc C."/>
            <person name="Lerouge P."/>
            <person name="Lohr M."/>
            <person name="Lopez P.J."/>
            <person name="Martens C."/>
            <person name="Maumus F."/>
            <person name="Michel G."/>
            <person name="Miranda-Saavedra D."/>
            <person name="Morales J."/>
            <person name="Moreau H."/>
            <person name="Motomura T."/>
            <person name="Nagasato C."/>
            <person name="Napoli C.A."/>
            <person name="Nelson D.R."/>
            <person name="Nyvall-Collen P."/>
            <person name="Peters A.F."/>
            <person name="Pommier C."/>
            <person name="Potin P."/>
            <person name="Poulain J."/>
            <person name="Quesneville H."/>
            <person name="Read B."/>
            <person name="Rensing S.A."/>
            <person name="Ritter A."/>
            <person name="Rousvoal S."/>
            <person name="Samanta M."/>
            <person name="Samson G."/>
            <person name="Schroeder D.C."/>
            <person name="Segurens B."/>
            <person name="Strittmatter M."/>
            <person name="Tonon T."/>
            <person name="Tregear J.W."/>
            <person name="Valentin K."/>
            <person name="von Dassow P."/>
            <person name="Yamagishi T."/>
            <person name="Van de Peer Y."/>
            <person name="Wincker P."/>
        </authorList>
    </citation>
    <scope>NUCLEOTIDE SEQUENCE [LARGE SCALE GENOMIC DNA]</scope>
    <source>
        <strain evidence="2">Ec32 / CCAP1310/4</strain>
    </source>
</reference>
<dbReference type="AlphaFoldDB" id="D7FQD5"/>